<name>A0ABZ0Q3K8_9LACO</name>
<organism evidence="1 2">
    <name type="scientific">Pediococcus inopinatus</name>
    <dbReference type="NCBI Taxonomy" id="114090"/>
    <lineage>
        <taxon>Bacteria</taxon>
        <taxon>Bacillati</taxon>
        <taxon>Bacillota</taxon>
        <taxon>Bacilli</taxon>
        <taxon>Lactobacillales</taxon>
        <taxon>Lactobacillaceae</taxon>
        <taxon>Pediococcus</taxon>
    </lineage>
</organism>
<proteinExistence type="predicted"/>
<protein>
    <submittedName>
        <fullName evidence="1">Uncharacterized protein</fullName>
    </submittedName>
</protein>
<evidence type="ECO:0000313" key="2">
    <source>
        <dbReference type="Proteomes" id="UP001302696"/>
    </source>
</evidence>
<keyword evidence="2" id="KW-1185">Reference proteome</keyword>
<sequence length="284" mass="32675">MADSEMFEKKRADYLKFNGNYAAGTFLDNNIQKSNYTKIALVPTIDTIQNWSDLYQKFNLGENYSNKQFWQDESKYLVDVTQAKEWLEQLFKQEFNITAVGAEFLEGVGNRSSENSVQLTEAVDAENNCYYILQSGFTALEAKSNALKKSAKYAYDKDVFTVDQENYVTYDERNLDSLIVTMVKEYFDREIAAGELKQNLPAFRVCGTFNDYGKPAEDGNRLCTIIKTSHKNELEQLSDTELLKMLENGKPLSQGVTRSRSWKANEQQRLEWLQAGKKMAQFEN</sequence>
<accession>A0ABZ0Q3K8</accession>
<dbReference type="EMBL" id="CP104778">
    <property type="protein sequence ID" value="WPC21239.1"/>
    <property type="molecule type" value="Genomic_DNA"/>
</dbReference>
<evidence type="ECO:0000313" key="1">
    <source>
        <dbReference type="EMBL" id="WPC21239.1"/>
    </source>
</evidence>
<dbReference type="RefSeq" id="WP_057772292.1">
    <property type="nucleotide sequence ID" value="NZ_BBIM01000034.1"/>
</dbReference>
<reference evidence="2" key="1">
    <citation type="submission" date="2024-06" db="EMBL/GenBank/DDBJ databases">
        <authorList>
            <person name="Chang H.C."/>
            <person name="Mun S.Y."/>
        </authorList>
    </citation>
    <scope>NUCLEOTIDE SEQUENCE [LARGE SCALE GENOMIC DNA]</scope>
    <source>
        <strain evidence="2">KT1</strain>
    </source>
</reference>
<gene>
    <name evidence="1" type="ORF">N6G96_08135</name>
</gene>
<dbReference type="Proteomes" id="UP001302696">
    <property type="component" value="Chromosome"/>
</dbReference>